<dbReference type="Proteomes" id="UP000623467">
    <property type="component" value="Unassembled WGS sequence"/>
</dbReference>
<dbReference type="EMBL" id="JACAZH010000023">
    <property type="protein sequence ID" value="KAF7343549.1"/>
    <property type="molecule type" value="Genomic_DNA"/>
</dbReference>
<comment type="caution">
    <text evidence="1">The sequence shown here is derived from an EMBL/GenBank/DDBJ whole genome shotgun (WGS) entry which is preliminary data.</text>
</comment>
<dbReference type="OrthoDB" id="59699at2759"/>
<proteinExistence type="predicted"/>
<keyword evidence="2" id="KW-1185">Reference proteome</keyword>
<dbReference type="Gene3D" id="3.40.50.300">
    <property type="entry name" value="P-loop containing nucleotide triphosphate hydrolases"/>
    <property type="match status" value="1"/>
</dbReference>
<reference evidence="1" key="1">
    <citation type="submission" date="2020-05" db="EMBL/GenBank/DDBJ databases">
        <title>Mycena genomes resolve the evolution of fungal bioluminescence.</title>
        <authorList>
            <person name="Tsai I.J."/>
        </authorList>
    </citation>
    <scope>NUCLEOTIDE SEQUENCE</scope>
    <source>
        <strain evidence="1">160909Yilan</strain>
    </source>
</reference>
<dbReference type="SUPFAM" id="SSF52540">
    <property type="entry name" value="P-loop containing nucleoside triphosphate hydrolases"/>
    <property type="match status" value="1"/>
</dbReference>
<evidence type="ECO:0000313" key="1">
    <source>
        <dbReference type="EMBL" id="KAF7343549.1"/>
    </source>
</evidence>
<name>A0A8H6XNE1_9AGAR</name>
<sequence length="330" mass="37545">MDKAIDVRSKISHFRILIIGRANAGKTTILKKVCNSVEDPEIYDQYGDKIDPEIVRESAERGLHDIDNQLIFKSNPQFIFHDSRGFEGGSADEIQKVTTFIEERARTLELSEQLHAIWYCLPTDGNRPLLEAEDRFFKISVPLIVIFTKFDGLVTKAFQQLRAEGKNIRTANAGKVELAHRMLTMNYRDPFTDATFKPSAYVQLDGGFRPISQSEMPIDLSDMRLERSSCTELTNETAKTLTDDALLLLFVSVQRNNIDLCIRYAADTGLYQEGLTSVVKWRLVYFPHVWGVSATSLRPPLVELTNHTVNPTVWCEYCLVMSDRLFLTAL</sequence>
<organism evidence="1 2">
    <name type="scientific">Mycena sanguinolenta</name>
    <dbReference type="NCBI Taxonomy" id="230812"/>
    <lineage>
        <taxon>Eukaryota</taxon>
        <taxon>Fungi</taxon>
        <taxon>Dikarya</taxon>
        <taxon>Basidiomycota</taxon>
        <taxon>Agaricomycotina</taxon>
        <taxon>Agaricomycetes</taxon>
        <taxon>Agaricomycetidae</taxon>
        <taxon>Agaricales</taxon>
        <taxon>Marasmiineae</taxon>
        <taxon>Mycenaceae</taxon>
        <taxon>Mycena</taxon>
    </lineage>
</organism>
<protein>
    <submittedName>
        <fullName evidence="1">GTP-binding protein</fullName>
    </submittedName>
</protein>
<dbReference type="InterPro" id="IPR027417">
    <property type="entry name" value="P-loop_NTPase"/>
</dbReference>
<dbReference type="AlphaFoldDB" id="A0A8H6XNE1"/>
<evidence type="ECO:0000313" key="2">
    <source>
        <dbReference type="Proteomes" id="UP000623467"/>
    </source>
</evidence>
<gene>
    <name evidence="1" type="ORF">MSAN_01975400</name>
</gene>
<accession>A0A8H6XNE1</accession>
<dbReference type="CDD" id="cd00882">
    <property type="entry name" value="Ras_like_GTPase"/>
    <property type="match status" value="1"/>
</dbReference>